<evidence type="ECO:0000313" key="1">
    <source>
        <dbReference type="EMBL" id="MBW8726052.1"/>
    </source>
</evidence>
<gene>
    <name evidence="1" type="ORF">JF625_12970</name>
</gene>
<dbReference type="Proteomes" id="UP000700706">
    <property type="component" value="Unassembled WGS sequence"/>
</dbReference>
<sequence>MRPDQVLNLVGTVLTELEGKSPSGAAGPQGLLQRQRQVMVLESCIAELAPTMPPPSFRGRLAWQLPSKAAPAPNQASEEDLARRSCRIARQLPVPATAFSAGAGRFNAELARLVPGADAQEIRLAAFGDQPHRPSGAADRDRPAGSRLLAALAVIAAALRYSPGPAQGRAR</sequence>
<comment type="caution">
    <text evidence="1">The sequence shown here is derived from an EMBL/GenBank/DDBJ whole genome shotgun (WGS) entry which is preliminary data.</text>
</comment>
<reference evidence="1" key="1">
    <citation type="submission" date="2020-06" db="EMBL/GenBank/DDBJ databases">
        <title>Stable isotope informed genome-resolved metagenomics uncovers potential trophic interactions in rhizosphere soil.</title>
        <authorList>
            <person name="Starr E.P."/>
            <person name="Shi S."/>
            <person name="Blazewicz S.J."/>
            <person name="Koch B.J."/>
            <person name="Probst A.J."/>
            <person name="Hungate B.A."/>
            <person name="Pett-Ridge J."/>
            <person name="Firestone M.K."/>
            <person name="Banfield J.F."/>
        </authorList>
    </citation>
    <scope>NUCLEOTIDE SEQUENCE</scope>
    <source>
        <strain evidence="1">YM_69_17</strain>
    </source>
</reference>
<proteinExistence type="predicted"/>
<evidence type="ECO:0000313" key="2">
    <source>
        <dbReference type="Proteomes" id="UP000700706"/>
    </source>
</evidence>
<accession>A0A952KE68</accession>
<organism evidence="1 2">
    <name type="scientific">Inquilinus limosus</name>
    <dbReference type="NCBI Taxonomy" id="171674"/>
    <lineage>
        <taxon>Bacteria</taxon>
        <taxon>Pseudomonadati</taxon>
        <taxon>Pseudomonadota</taxon>
        <taxon>Alphaproteobacteria</taxon>
        <taxon>Rhodospirillales</taxon>
        <taxon>Rhodospirillaceae</taxon>
        <taxon>Inquilinus</taxon>
    </lineage>
</organism>
<name>A0A952KE68_9PROT</name>
<dbReference type="AlphaFoldDB" id="A0A952KE68"/>
<protein>
    <submittedName>
        <fullName evidence="1">Uncharacterized protein</fullName>
    </submittedName>
</protein>
<dbReference type="EMBL" id="JAEKLZ010000195">
    <property type="protein sequence ID" value="MBW8726052.1"/>
    <property type="molecule type" value="Genomic_DNA"/>
</dbReference>